<comment type="subcellular location">
    <subcellularLocation>
        <location evidence="1">Mitochondrion inner membrane</location>
        <topology evidence="1">Multi-pass membrane protein</topology>
    </subcellularLocation>
</comment>
<comment type="similarity">
    <text evidence="16">Belongs to the complex I subunit 5 family.</text>
</comment>
<keyword evidence="6 16" id="KW-0812">Transmembrane</keyword>
<feature type="transmembrane region" description="Helical" evidence="16">
    <location>
        <begin position="544"/>
        <end position="565"/>
    </location>
</feature>
<evidence type="ECO:0000313" key="20">
    <source>
        <dbReference type="EMBL" id="QII43119.1"/>
    </source>
</evidence>
<dbReference type="PANTHER" id="PTHR42829">
    <property type="entry name" value="NADH-UBIQUINONE OXIDOREDUCTASE CHAIN 5"/>
    <property type="match status" value="1"/>
</dbReference>
<feature type="transmembrane region" description="Helical" evidence="16">
    <location>
        <begin position="88"/>
        <end position="105"/>
    </location>
</feature>
<evidence type="ECO:0000256" key="8">
    <source>
        <dbReference type="ARBA" id="ARBA00022967"/>
    </source>
</evidence>
<feature type="transmembrane region" description="Helical" evidence="16">
    <location>
        <begin position="111"/>
        <end position="129"/>
    </location>
</feature>
<dbReference type="InterPro" id="IPR001750">
    <property type="entry name" value="ND/Mrp_TM"/>
</dbReference>
<dbReference type="PRINTS" id="PR01434">
    <property type="entry name" value="NADHDHGNASE5"/>
</dbReference>
<keyword evidence="12 16" id="KW-0830">Ubiquinone</keyword>
<evidence type="ECO:0000256" key="5">
    <source>
        <dbReference type="ARBA" id="ARBA00022660"/>
    </source>
</evidence>
<evidence type="ECO:0000256" key="16">
    <source>
        <dbReference type="RuleBase" id="RU003404"/>
    </source>
</evidence>
<dbReference type="GO" id="GO:0008137">
    <property type="term" value="F:NADH dehydrogenase (ubiquinone) activity"/>
    <property type="evidence" value="ECO:0007669"/>
    <property type="project" value="UniProtKB-EC"/>
</dbReference>
<comment type="catalytic activity">
    <reaction evidence="15 16">
        <text>a ubiquinone + NADH + 5 H(+)(in) = a ubiquinol + NAD(+) + 4 H(+)(out)</text>
        <dbReference type="Rhea" id="RHEA:29091"/>
        <dbReference type="Rhea" id="RHEA-COMP:9565"/>
        <dbReference type="Rhea" id="RHEA-COMP:9566"/>
        <dbReference type="ChEBI" id="CHEBI:15378"/>
        <dbReference type="ChEBI" id="CHEBI:16389"/>
        <dbReference type="ChEBI" id="CHEBI:17976"/>
        <dbReference type="ChEBI" id="CHEBI:57540"/>
        <dbReference type="ChEBI" id="CHEBI:57945"/>
        <dbReference type="EC" id="7.1.1.2"/>
    </reaction>
</comment>
<evidence type="ECO:0000256" key="10">
    <source>
        <dbReference type="ARBA" id="ARBA00022989"/>
    </source>
</evidence>
<dbReference type="InterPro" id="IPR001516">
    <property type="entry name" value="Proton_antipo_N"/>
</dbReference>
<protein>
    <recommendedName>
        <fullName evidence="3 16">NADH-ubiquinone oxidoreductase chain 5</fullName>
        <ecNumber evidence="2 16">7.1.1.2</ecNumber>
    </recommendedName>
</protein>
<keyword evidence="7" id="KW-0999">Mitochondrion inner membrane</keyword>
<keyword evidence="11 16" id="KW-0520">NAD</keyword>
<feature type="domain" description="NADH-Ubiquinone oxidoreductase (complex I) chain 5 N-terminal" evidence="18">
    <location>
        <begin position="40"/>
        <end position="88"/>
    </location>
</feature>
<geneLocation type="mitochondrion" evidence="20"/>
<evidence type="ECO:0000256" key="15">
    <source>
        <dbReference type="ARBA" id="ARBA00049551"/>
    </source>
</evidence>
<feature type="transmembrane region" description="Helical" evidence="16">
    <location>
        <begin position="12"/>
        <end position="35"/>
    </location>
</feature>
<dbReference type="GO" id="GO:0005743">
    <property type="term" value="C:mitochondrial inner membrane"/>
    <property type="evidence" value="ECO:0007669"/>
    <property type="project" value="UniProtKB-SubCell"/>
</dbReference>
<organism evidence="20">
    <name type="scientific">Aphrodita australis</name>
    <dbReference type="NCBI Taxonomy" id="2715517"/>
    <lineage>
        <taxon>Eukaryota</taxon>
        <taxon>Metazoa</taxon>
        <taxon>Spiralia</taxon>
        <taxon>Lophotrochozoa</taxon>
        <taxon>Annelida</taxon>
        <taxon>Polychaeta</taxon>
        <taxon>Errantia</taxon>
        <taxon>Phyllodocida</taxon>
        <taxon>Aphroditidae</taxon>
        <taxon>Aphrodita</taxon>
    </lineage>
</organism>
<dbReference type="InterPro" id="IPR003945">
    <property type="entry name" value="NU5C-like"/>
</dbReference>
<proteinExistence type="inferred from homology"/>
<dbReference type="GO" id="GO:0003954">
    <property type="term" value="F:NADH dehydrogenase activity"/>
    <property type="evidence" value="ECO:0007669"/>
    <property type="project" value="TreeGrafter"/>
</dbReference>
<feature type="transmembrane region" description="Helical" evidence="16">
    <location>
        <begin position="416"/>
        <end position="434"/>
    </location>
</feature>
<keyword evidence="8" id="KW-1278">Translocase</keyword>
<dbReference type="EMBL" id="MN334532">
    <property type="protein sequence ID" value="QII43119.1"/>
    <property type="molecule type" value="Genomic_DNA"/>
</dbReference>
<feature type="transmembrane region" description="Helical" evidence="16">
    <location>
        <begin position="179"/>
        <end position="200"/>
    </location>
</feature>
<feature type="transmembrane region" description="Helical" evidence="16">
    <location>
        <begin position="55"/>
        <end position="76"/>
    </location>
</feature>
<feature type="transmembrane region" description="Helical" evidence="16">
    <location>
        <begin position="243"/>
        <end position="261"/>
    </location>
</feature>
<evidence type="ECO:0000259" key="19">
    <source>
        <dbReference type="Pfam" id="PF06455"/>
    </source>
</evidence>
<evidence type="ECO:0000256" key="11">
    <source>
        <dbReference type="ARBA" id="ARBA00023027"/>
    </source>
</evidence>
<dbReference type="InterPro" id="IPR010934">
    <property type="entry name" value="NADH_DH_su5_C"/>
</dbReference>
<dbReference type="AlphaFoldDB" id="A0A6G7IX03"/>
<gene>
    <name evidence="20" type="primary">nad5</name>
</gene>
<evidence type="ECO:0000259" key="18">
    <source>
        <dbReference type="Pfam" id="PF00662"/>
    </source>
</evidence>
<evidence type="ECO:0000256" key="1">
    <source>
        <dbReference type="ARBA" id="ARBA00004448"/>
    </source>
</evidence>
<dbReference type="Pfam" id="PF00662">
    <property type="entry name" value="Proton_antipo_N"/>
    <property type="match status" value="1"/>
</dbReference>
<dbReference type="PANTHER" id="PTHR42829:SF2">
    <property type="entry name" value="NADH-UBIQUINONE OXIDOREDUCTASE CHAIN 5"/>
    <property type="match status" value="1"/>
</dbReference>
<feature type="transmembrane region" description="Helical" evidence="16">
    <location>
        <begin position="335"/>
        <end position="354"/>
    </location>
</feature>
<feature type="transmembrane region" description="Helical" evidence="16">
    <location>
        <begin position="294"/>
        <end position="314"/>
    </location>
</feature>
<evidence type="ECO:0000259" key="17">
    <source>
        <dbReference type="Pfam" id="PF00361"/>
    </source>
</evidence>
<evidence type="ECO:0000256" key="12">
    <source>
        <dbReference type="ARBA" id="ARBA00023075"/>
    </source>
</evidence>
<keyword evidence="14 16" id="KW-0472">Membrane</keyword>
<feature type="transmembrane region" description="Helical" evidence="16">
    <location>
        <begin position="268"/>
        <end position="288"/>
    </location>
</feature>
<feature type="transmembrane region" description="Helical" evidence="16">
    <location>
        <begin position="374"/>
        <end position="395"/>
    </location>
</feature>
<evidence type="ECO:0000256" key="2">
    <source>
        <dbReference type="ARBA" id="ARBA00012944"/>
    </source>
</evidence>
<keyword evidence="13 16" id="KW-0496">Mitochondrion</keyword>
<feature type="transmembrane region" description="Helical" evidence="16">
    <location>
        <begin position="212"/>
        <end position="231"/>
    </location>
</feature>
<dbReference type="GO" id="GO:0042773">
    <property type="term" value="P:ATP synthesis coupled electron transport"/>
    <property type="evidence" value="ECO:0007669"/>
    <property type="project" value="InterPro"/>
</dbReference>
<dbReference type="Pfam" id="PF06455">
    <property type="entry name" value="NADH5_C"/>
    <property type="match status" value="1"/>
</dbReference>
<feature type="domain" description="NADH:quinone oxidoreductase/Mrp antiporter transmembrane" evidence="17">
    <location>
        <begin position="107"/>
        <end position="385"/>
    </location>
</feature>
<keyword evidence="5" id="KW-0679">Respiratory chain</keyword>
<keyword evidence="4 16" id="KW-0813">Transport</keyword>
<evidence type="ECO:0000256" key="3">
    <source>
        <dbReference type="ARBA" id="ARBA00021096"/>
    </source>
</evidence>
<keyword evidence="9" id="KW-0249">Electron transport</keyword>
<feature type="transmembrane region" description="Helical" evidence="16">
    <location>
        <begin position="150"/>
        <end position="167"/>
    </location>
</feature>
<evidence type="ECO:0000256" key="4">
    <source>
        <dbReference type="ARBA" id="ARBA00022448"/>
    </source>
</evidence>
<sequence>MPFSSLLISKILWISSLPPLFLFMLLSNNNLTIFIEWTIMSSSSTKLSLPLIIDSHGTLFAFIVMFISANVMMFASEYMKNDPNIKRFTHLVVLFIMSMNFLIFIPNLMSLLLGWDGLGITSFILVIYYQNPKSLAAGMITALMNRVGDAMILLSIALLMTLGHWNIMSLWTMPQLPMFTAMILIAAMTKSAQIPFSSWLPAAMAAPTPVSALVHSSTLVTAGVFLLIRFYPTLSSIWWFNKTLLLVATITMLMAGSAAIFESDMKKIIALSTLSQLGVMMASLGMHLPKIATFHLITHALFKALLFVCAGSMIHFHSHSQDLRYMGNLSLSSPLTLSCMTTANLALCGAPFLAGFYSKDLILEYSLFDPTNLLILLMFFLATALTSSYSIRFLIATSWSSSNSAPFNYTSDNMQNITYPMIFLTLGAIMMGAILSWTSFSVIDEPLLPSLSKYAPVLTALIGLTMTAPLYTSNSMNMMKTQKMQMMNSMMWFLTPCSSQGIILYPMNASKMILQTLDQGWLEASLSQGPFSYIKNLANNLMSIQMNLTTTHLSLLLIFMIPTMIM</sequence>
<dbReference type="GO" id="GO:0015990">
    <property type="term" value="P:electron transport coupled proton transport"/>
    <property type="evidence" value="ECO:0007669"/>
    <property type="project" value="TreeGrafter"/>
</dbReference>
<feature type="domain" description="NADH dehydrogenase subunit 5 C-terminal" evidence="19">
    <location>
        <begin position="389"/>
        <end position="566"/>
    </location>
</feature>
<evidence type="ECO:0000256" key="7">
    <source>
        <dbReference type="ARBA" id="ARBA00022792"/>
    </source>
</evidence>
<keyword evidence="10 16" id="KW-1133">Transmembrane helix</keyword>
<dbReference type="Pfam" id="PF00361">
    <property type="entry name" value="Proton_antipo_M"/>
    <property type="match status" value="1"/>
</dbReference>
<reference evidence="20" key="1">
    <citation type="journal article" date="2019" name="Mitochondrial DNA Part B Resour">
        <title>First report of the complete mitochondrial genome and phylogenetic analysis of Aphrodita australis (Aphroditidae, Annelida).</title>
        <authorList>
            <person name="Wang Z."/>
            <person name="Li X."/>
            <person name="Xu Z."/>
            <person name="Liu H."/>
            <person name="Wang Y."/>
            <person name="Zheng F."/>
        </authorList>
    </citation>
    <scope>NUCLEOTIDE SEQUENCE</scope>
</reference>
<reference evidence="20" key="2">
    <citation type="submission" date="2019-08" db="EMBL/GenBank/DDBJ databases">
        <authorList>
            <person name="Wang Z.Z."/>
            <person name="Zheng F.F."/>
        </authorList>
    </citation>
    <scope>NUCLEOTIDE SEQUENCE</scope>
</reference>
<feature type="transmembrane region" description="Helical" evidence="16">
    <location>
        <begin position="454"/>
        <end position="471"/>
    </location>
</feature>
<evidence type="ECO:0000256" key="6">
    <source>
        <dbReference type="ARBA" id="ARBA00022692"/>
    </source>
</evidence>
<evidence type="ECO:0000256" key="13">
    <source>
        <dbReference type="ARBA" id="ARBA00023128"/>
    </source>
</evidence>
<dbReference type="EC" id="7.1.1.2" evidence="2 16"/>
<name>A0A6G7IX03_9ANNE</name>
<evidence type="ECO:0000256" key="14">
    <source>
        <dbReference type="ARBA" id="ARBA00023136"/>
    </source>
</evidence>
<evidence type="ECO:0000256" key="9">
    <source>
        <dbReference type="ARBA" id="ARBA00022982"/>
    </source>
</evidence>
<comment type="function">
    <text evidence="16">Core subunit of the mitochondrial membrane respiratory chain NADH dehydrogenase (Complex I) which catalyzes electron transfer from NADH through the respiratory chain, using ubiquinone as an electron acceptor. Essential for the catalytic activity and assembly of complex I.</text>
</comment>
<accession>A0A6G7IX03</accession>